<sequence length="630" mass="72480">MSAIVNIVLVVILLLIMIGFLLFQLLRRKDIKNKMNRFKKGDGKEYDIPTLVNFVKSSFNEIANSNLFDLGLHPDEFLRRERKRDELITALKTCNTGNINDKLYVKVFINDLLLKTYGMDEDSVNIPIPFENSQKLSYQEKFDILLHLYKKKHGENALSFLIEKYNLAELKGEKGLESYRITKEEIDEIFLKEYNRKLSFEDKLEIITQRVYSIYKGHGVIDDIRDLNIDGVSGGVSGLPHKIQSMDDEMDAIGTLKNTPTNADSVWIMYRGKTIHLAFLSFGNAAELRRVTQTVYKHNNPGQLSESRPYIVNEMADGSRVVAIRPNLSESWAFFIRKFDIPKANLPSLIPSDDGGDMVRELIIYLMKGCRVTSITGAQGTGKTTLLMALINYINPAYNLRIQEMAFELNVRKIHPERNILTFQETSNVSGQAGLDLQKKTDGAVNILGEVATDEVAAWMIQMGQVASEFTVFSHHAKTFEFLIHSIRNSLLKTGTFSNEKIAEQQVVSVINFDIHLKKDTNGHRYVERVTECIPLLDDEDYPMNWDKAGSSDDQMKAFMETMTEYFRRQTDRKVFRSQNIIEYKDGRYVAVNPISNPQMKEMIERLSETDANEFKDFMNRYWREEQYVS</sequence>
<name>A0ABU6NT50_9BACI</name>
<keyword evidence="1" id="KW-1133">Transmembrane helix</keyword>
<evidence type="ECO:0000256" key="1">
    <source>
        <dbReference type="SAM" id="Phobius"/>
    </source>
</evidence>
<dbReference type="Gene3D" id="3.40.50.300">
    <property type="entry name" value="P-loop containing nucleotide triphosphate hydrolases"/>
    <property type="match status" value="1"/>
</dbReference>
<gene>
    <name evidence="2" type="ORF">P9271_03005</name>
</gene>
<dbReference type="EMBL" id="JARTFS010000002">
    <property type="protein sequence ID" value="MED4400328.1"/>
    <property type="molecule type" value="Genomic_DNA"/>
</dbReference>
<dbReference type="Proteomes" id="UP001342826">
    <property type="component" value="Unassembled WGS sequence"/>
</dbReference>
<protein>
    <submittedName>
        <fullName evidence="2">ATPase, T2SS/T4P/T4SS family</fullName>
    </submittedName>
</protein>
<organism evidence="2 3">
    <name type="scientific">Metabacillus fastidiosus</name>
    <dbReference type="NCBI Taxonomy" id="1458"/>
    <lineage>
        <taxon>Bacteria</taxon>
        <taxon>Bacillati</taxon>
        <taxon>Bacillota</taxon>
        <taxon>Bacilli</taxon>
        <taxon>Bacillales</taxon>
        <taxon>Bacillaceae</taxon>
        <taxon>Metabacillus</taxon>
    </lineage>
</organism>
<evidence type="ECO:0000313" key="2">
    <source>
        <dbReference type="EMBL" id="MED4400328.1"/>
    </source>
</evidence>
<dbReference type="RefSeq" id="WP_066224416.1">
    <property type="nucleotide sequence ID" value="NZ_JARTFS010000002.1"/>
</dbReference>
<accession>A0ABU6NT50</accession>
<dbReference type="SUPFAM" id="SSF52540">
    <property type="entry name" value="P-loop containing nucleoside triphosphate hydrolases"/>
    <property type="match status" value="2"/>
</dbReference>
<feature type="transmembrane region" description="Helical" evidence="1">
    <location>
        <begin position="6"/>
        <end position="26"/>
    </location>
</feature>
<comment type="caution">
    <text evidence="2">The sequence shown here is derived from an EMBL/GenBank/DDBJ whole genome shotgun (WGS) entry which is preliminary data.</text>
</comment>
<dbReference type="Gene3D" id="3.30.450.370">
    <property type="match status" value="1"/>
</dbReference>
<evidence type="ECO:0000313" key="3">
    <source>
        <dbReference type="Proteomes" id="UP001342826"/>
    </source>
</evidence>
<keyword evidence="1" id="KW-0472">Membrane</keyword>
<keyword evidence="1" id="KW-0812">Transmembrane</keyword>
<proteinExistence type="predicted"/>
<reference evidence="2 3" key="1">
    <citation type="submission" date="2023-03" db="EMBL/GenBank/DDBJ databases">
        <title>Bacillus Genome Sequencing.</title>
        <authorList>
            <person name="Dunlap C."/>
        </authorList>
    </citation>
    <scope>NUCLEOTIDE SEQUENCE [LARGE SCALE GENOMIC DNA]</scope>
    <source>
        <strain evidence="2 3">NRS-1717</strain>
    </source>
</reference>
<dbReference type="InterPro" id="IPR027417">
    <property type="entry name" value="P-loop_NTPase"/>
</dbReference>
<keyword evidence="3" id="KW-1185">Reference proteome</keyword>
<dbReference type="GeneID" id="301139221"/>